<dbReference type="AlphaFoldDB" id="A0A345HMV8"/>
<gene>
    <name evidence="1" type="ORF">DVK44_10280</name>
</gene>
<accession>A0A345HMV8</accession>
<keyword evidence="2" id="KW-1185">Reference proteome</keyword>
<organism evidence="1 2">
    <name type="scientific">Streptomyces paludis</name>
    <dbReference type="NCBI Taxonomy" id="2282738"/>
    <lineage>
        <taxon>Bacteria</taxon>
        <taxon>Bacillati</taxon>
        <taxon>Actinomycetota</taxon>
        <taxon>Actinomycetes</taxon>
        <taxon>Kitasatosporales</taxon>
        <taxon>Streptomycetaceae</taxon>
        <taxon>Streptomyces</taxon>
    </lineage>
</organism>
<evidence type="ECO:0008006" key="3">
    <source>
        <dbReference type="Google" id="ProtNLM"/>
    </source>
</evidence>
<evidence type="ECO:0000313" key="2">
    <source>
        <dbReference type="Proteomes" id="UP000253868"/>
    </source>
</evidence>
<proteinExistence type="predicted"/>
<evidence type="ECO:0000313" key="1">
    <source>
        <dbReference type="EMBL" id="AXG78032.1"/>
    </source>
</evidence>
<reference evidence="2" key="1">
    <citation type="submission" date="2018-07" db="EMBL/GenBank/DDBJ databases">
        <authorList>
            <person name="Zhao J."/>
        </authorList>
    </citation>
    <scope>NUCLEOTIDE SEQUENCE [LARGE SCALE GENOMIC DNA]</scope>
    <source>
        <strain evidence="2">GSSD-12</strain>
    </source>
</reference>
<sequence length="224" mass="22512">MVVIVLLLAMIVGGAILFTQRARTGNTPPGPGAGTVTDARDAEVEAHSWVDRLGGGLSTLEARGSRAAAQSLADAAERHRAAQAQLATAYGSAQYALVVQTATEGLHHLRAARTALGLDPGPELPTPITVGQGGTVTVDGRTYTPSAAQGATTPYYFPGGTVAGRTVPGGWYSTPWWKTALVAGAAGFGGLLLADSLLNTFHHGGPGFGGPGGHGMGGGPGGFF</sequence>
<dbReference type="RefSeq" id="WP_114659397.1">
    <property type="nucleotide sequence ID" value="NZ_CP031194.1"/>
</dbReference>
<dbReference type="EMBL" id="CP031194">
    <property type="protein sequence ID" value="AXG78032.1"/>
    <property type="molecule type" value="Genomic_DNA"/>
</dbReference>
<protein>
    <recommendedName>
        <fullName evidence="3">DUF1542 domain-containing protein</fullName>
    </recommendedName>
</protein>
<name>A0A345HMV8_9ACTN</name>
<dbReference type="Proteomes" id="UP000253868">
    <property type="component" value="Chromosome"/>
</dbReference>
<dbReference type="KEGG" id="spad:DVK44_10280"/>
<dbReference type="OrthoDB" id="5187452at2"/>